<keyword evidence="2" id="KW-0472">Membrane</keyword>
<dbReference type="PROSITE" id="PS50181">
    <property type="entry name" value="FBOX"/>
    <property type="match status" value="1"/>
</dbReference>
<dbReference type="OMA" id="MYKLWIS"/>
<protein>
    <submittedName>
        <fullName evidence="4">F-box domain-containing protein</fullName>
    </submittedName>
</protein>
<evidence type="ECO:0000313" key="5">
    <source>
        <dbReference type="Proteomes" id="UP000006671"/>
    </source>
</evidence>
<feature type="domain" description="F-box" evidence="3">
    <location>
        <begin position="139"/>
        <end position="186"/>
    </location>
</feature>
<organism evidence="5">
    <name type="scientific">Naegleria gruberi</name>
    <name type="common">Amoeba</name>
    <dbReference type="NCBI Taxonomy" id="5762"/>
    <lineage>
        <taxon>Eukaryota</taxon>
        <taxon>Discoba</taxon>
        <taxon>Heterolobosea</taxon>
        <taxon>Tetramitia</taxon>
        <taxon>Eutetramitia</taxon>
        <taxon>Vahlkampfiidae</taxon>
        <taxon>Naegleria</taxon>
    </lineage>
</organism>
<feature type="region of interest" description="Disordered" evidence="1">
    <location>
        <begin position="1"/>
        <end position="26"/>
    </location>
</feature>
<sequence>MSLRSLGNDDQHHHAEEEEQLNDDGTTNLIVHRSNTRHHSSNHNNNRSIANNNGEFSLGNVFNGLIELISGKRMMTSPRGNAFDEQLSSDEMDELLETNDDEATQVSSSRAIGVFNHHVLYSIYGFNVNPDRTSEYSVPSQWEQIPRDVLLIVFSFLPYESLIMSISQVSKEWLFLSQQNILWEKFFLKQLFPSKHSKFIFSSFQGSKYLPEIDKKENLLESLQSRFYIPLFDPNPNNNDSTRFEGEVEDEKRKEIKIRIEGEIEEELEDKFKQNHYNLRNILGDKAVSSIGTSEINRYEREFYTLLHAPYICSFYKLCFQKLNNFVSTATKQLETHNKGREKLENMYEMCHNTQYYFTFFLGVPISTASATLCLILQLIKMNFDMFSVSMDDPNAIDGYWILPFAFLYPPLFCGIIVLFQQFTKAYLRFKLKSRQTVQGVLVILIGLIFIFGLTGFFFMVNLSCIFPLSAKYLMDDTPGIENIKFYAFKRIVNNYSFIMSPFLIAFILITVVSWISQTITLTAALGGNRRQLIIRNIINTALHLFFCLLIGGAFVLLHYSQKADASPDDEDGLAATISYIVIGMHVLIAIMHVATCLMFGFILKRFCTMFTPPAKRPKMKKLGIALMINVVFLFICSLGLEVMMGVNYRLFTLPLIPTPTILCIGFYIVSAMYKLWIS</sequence>
<evidence type="ECO:0000256" key="1">
    <source>
        <dbReference type="SAM" id="MobiDB-lite"/>
    </source>
</evidence>
<dbReference type="Proteomes" id="UP000006671">
    <property type="component" value="Unassembled WGS sequence"/>
</dbReference>
<dbReference type="RefSeq" id="XP_002681768.1">
    <property type="nucleotide sequence ID" value="XM_002681722.1"/>
</dbReference>
<name>D2V2A7_NAEGR</name>
<keyword evidence="5" id="KW-1185">Reference proteome</keyword>
<feature type="transmembrane region" description="Helical" evidence="2">
    <location>
        <begin position="356"/>
        <end position="380"/>
    </location>
</feature>
<dbReference type="Pfam" id="PF12937">
    <property type="entry name" value="F-box-like"/>
    <property type="match status" value="1"/>
</dbReference>
<dbReference type="SUPFAM" id="SSF81383">
    <property type="entry name" value="F-box domain"/>
    <property type="match status" value="1"/>
</dbReference>
<reference evidence="4 5" key="1">
    <citation type="journal article" date="2010" name="Cell">
        <title>The genome of Naegleria gruberi illuminates early eukaryotic versatility.</title>
        <authorList>
            <person name="Fritz-Laylin L.K."/>
            <person name="Prochnik S.E."/>
            <person name="Ginger M.L."/>
            <person name="Dacks J.B."/>
            <person name="Carpenter M.L."/>
            <person name="Field M.C."/>
            <person name="Kuo A."/>
            <person name="Paredez A."/>
            <person name="Chapman J."/>
            <person name="Pham J."/>
            <person name="Shu S."/>
            <person name="Neupane R."/>
            <person name="Cipriano M."/>
            <person name="Mancuso J."/>
            <person name="Tu H."/>
            <person name="Salamov A."/>
            <person name="Lindquist E."/>
            <person name="Shapiro H."/>
            <person name="Lucas S."/>
            <person name="Grigoriev I.V."/>
            <person name="Cande W.Z."/>
            <person name="Fulton C."/>
            <person name="Rokhsar D.S."/>
            <person name="Dawson S.C."/>
        </authorList>
    </citation>
    <scope>NUCLEOTIDE SEQUENCE [LARGE SCALE GENOMIC DNA]</scope>
    <source>
        <strain evidence="4 5">NEG-M</strain>
    </source>
</reference>
<feature type="transmembrane region" description="Helical" evidence="2">
    <location>
        <begin position="657"/>
        <end position="677"/>
    </location>
</feature>
<feature type="transmembrane region" description="Helical" evidence="2">
    <location>
        <begin position="441"/>
        <end position="469"/>
    </location>
</feature>
<proteinExistence type="predicted"/>
<feature type="transmembrane region" description="Helical" evidence="2">
    <location>
        <begin position="625"/>
        <end position="645"/>
    </location>
</feature>
<feature type="transmembrane region" description="Helical" evidence="2">
    <location>
        <begin position="538"/>
        <end position="558"/>
    </location>
</feature>
<gene>
    <name evidence="4" type="ORF">NAEGRDRAFT_62936</name>
</gene>
<dbReference type="InterPro" id="IPR001810">
    <property type="entry name" value="F-box_dom"/>
</dbReference>
<feature type="transmembrane region" description="Helical" evidence="2">
    <location>
        <begin position="578"/>
        <end position="604"/>
    </location>
</feature>
<dbReference type="EMBL" id="GG738849">
    <property type="protein sequence ID" value="EFC49024.1"/>
    <property type="molecule type" value="Genomic_DNA"/>
</dbReference>
<evidence type="ECO:0000256" key="2">
    <source>
        <dbReference type="SAM" id="Phobius"/>
    </source>
</evidence>
<dbReference type="AlphaFoldDB" id="D2V2A7"/>
<dbReference type="GeneID" id="8862388"/>
<dbReference type="OrthoDB" id="10257471at2759"/>
<dbReference type="KEGG" id="ngr:NAEGRDRAFT_62936"/>
<dbReference type="InParanoid" id="D2V2A7"/>
<evidence type="ECO:0000313" key="4">
    <source>
        <dbReference type="EMBL" id="EFC49024.1"/>
    </source>
</evidence>
<keyword evidence="2" id="KW-1133">Transmembrane helix</keyword>
<accession>D2V2A7</accession>
<dbReference type="InterPro" id="IPR036047">
    <property type="entry name" value="F-box-like_dom_sf"/>
</dbReference>
<feature type="compositionally biased region" description="Basic and acidic residues" evidence="1">
    <location>
        <begin position="7"/>
        <end position="16"/>
    </location>
</feature>
<dbReference type="VEuPathDB" id="AmoebaDB:NAEGRDRAFT_62936"/>
<keyword evidence="2" id="KW-0812">Transmembrane</keyword>
<feature type="transmembrane region" description="Helical" evidence="2">
    <location>
        <begin position="503"/>
        <end position="526"/>
    </location>
</feature>
<feature type="transmembrane region" description="Helical" evidence="2">
    <location>
        <begin position="400"/>
        <end position="420"/>
    </location>
</feature>
<evidence type="ECO:0000259" key="3">
    <source>
        <dbReference type="PROSITE" id="PS50181"/>
    </source>
</evidence>
<dbReference type="Gene3D" id="1.20.1280.50">
    <property type="match status" value="1"/>
</dbReference>